<feature type="domain" description="ABC transporter" evidence="11">
    <location>
        <begin position="261"/>
        <end position="498"/>
    </location>
</feature>
<evidence type="ECO:0000256" key="1">
    <source>
        <dbReference type="ARBA" id="ARBA00004202"/>
    </source>
</evidence>
<keyword evidence="3" id="KW-1003">Cell membrane</keyword>
<dbReference type="GO" id="GO:0005886">
    <property type="term" value="C:plasma membrane"/>
    <property type="evidence" value="ECO:0007669"/>
    <property type="project" value="UniProtKB-SubCell"/>
</dbReference>
<evidence type="ECO:0000256" key="8">
    <source>
        <dbReference type="ARBA" id="ARBA00022840"/>
    </source>
</evidence>
<evidence type="ECO:0000313" key="12">
    <source>
        <dbReference type="EMBL" id="ABD68189.1"/>
    </source>
</evidence>
<dbReference type="PANTHER" id="PTHR43790:SF3">
    <property type="entry name" value="D-ALLOSE IMPORT ATP-BINDING PROTEIN ALSA-RELATED"/>
    <property type="match status" value="1"/>
</dbReference>
<reference evidence="13" key="1">
    <citation type="submission" date="2006-02" db="EMBL/GenBank/DDBJ databases">
        <title>Complete sequence of chromosome of Rhodoferax ferrireducens DSM 15236.</title>
        <authorList>
            <person name="Copeland A."/>
            <person name="Lucas S."/>
            <person name="Lapidus A."/>
            <person name="Barry K."/>
            <person name="Detter J.C."/>
            <person name="Glavina del Rio T."/>
            <person name="Hammon N."/>
            <person name="Israni S."/>
            <person name="Pitluck S."/>
            <person name="Brettin T."/>
            <person name="Bruce D."/>
            <person name="Han C."/>
            <person name="Tapia R."/>
            <person name="Gilna P."/>
            <person name="Kiss H."/>
            <person name="Schmutz J."/>
            <person name="Larimer F."/>
            <person name="Land M."/>
            <person name="Kyrpides N."/>
            <person name="Ivanova N."/>
            <person name="Richardson P."/>
        </authorList>
    </citation>
    <scope>NUCLEOTIDE SEQUENCE [LARGE SCALE GENOMIC DNA]</scope>
    <source>
        <strain evidence="13">ATCC BAA-621 / DSM 15236 / T118</strain>
    </source>
</reference>
<evidence type="ECO:0000256" key="6">
    <source>
        <dbReference type="ARBA" id="ARBA00022737"/>
    </source>
</evidence>
<evidence type="ECO:0000256" key="2">
    <source>
        <dbReference type="ARBA" id="ARBA00022448"/>
    </source>
</evidence>
<sequence length="501" mass="54637">MVPYLQVKNISKTFAGVKALNRVSLHVASGEVLAIAGENGAGKSTLMKIMTGVYQPDPGGEIWINGVLVPHLTGTAHARQLGVCIIYQELSVVDNLTIAENIFLSKEISNRLGFLDRRAMHAATRQLLDSLDMQLDAGTRVGDLSIGQKQMVEIAKAISNQSKIVIMDEPTASLSHHEAMVLKEIIRKLRSEGIGIIYITHRLEEIFDLADRVTVLRDGACVATLPVEQLDRARLVKMMVDREQSDLYGDYQCHATQKVALEAKGLTLKHRTAHTVSVRDCSFRVHEGEILGFFGLVGAGRTELMEMVFGLRPYHGTIELGGQPVAIHSPRAAIDHGLGFVTEDRKSGGLVLGMNIRENFSLTHLDTYSTLSFISRLAETFGCQKFVLRLGIKTPSVEQTVGNLSGGNQQKVVIAKWVARSPKVLIVDEPTRGIDIAAKADVHRLLQELASRGMAVIVVSSDLPEVLAISDRVIVLREGAITAKLSRQQATQHVVMEAAAA</sequence>
<dbReference type="Pfam" id="PF00005">
    <property type="entry name" value="ABC_tran"/>
    <property type="match status" value="2"/>
</dbReference>
<dbReference type="InterPro" id="IPR050107">
    <property type="entry name" value="ABC_carbohydrate_import_ATPase"/>
</dbReference>
<protein>
    <submittedName>
        <fullName evidence="12">ABC transporter related</fullName>
    </submittedName>
</protein>
<organism evidence="12 13">
    <name type="scientific">Albidiferax ferrireducens (strain ATCC BAA-621 / DSM 15236 / T118)</name>
    <name type="common">Rhodoferax ferrireducens</name>
    <dbReference type="NCBI Taxonomy" id="338969"/>
    <lineage>
        <taxon>Bacteria</taxon>
        <taxon>Pseudomonadati</taxon>
        <taxon>Pseudomonadota</taxon>
        <taxon>Betaproteobacteria</taxon>
        <taxon>Burkholderiales</taxon>
        <taxon>Comamonadaceae</taxon>
        <taxon>Rhodoferax</taxon>
    </lineage>
</organism>
<dbReference type="GO" id="GO:0016887">
    <property type="term" value="F:ATP hydrolysis activity"/>
    <property type="evidence" value="ECO:0007669"/>
    <property type="project" value="InterPro"/>
</dbReference>
<evidence type="ECO:0000256" key="5">
    <source>
        <dbReference type="ARBA" id="ARBA00022597"/>
    </source>
</evidence>
<dbReference type="eggNOG" id="COG1129">
    <property type="taxonomic scope" value="Bacteria"/>
</dbReference>
<evidence type="ECO:0000256" key="9">
    <source>
        <dbReference type="ARBA" id="ARBA00022967"/>
    </source>
</evidence>
<dbReference type="OrthoDB" id="9776369at2"/>
<dbReference type="AlphaFoldDB" id="Q221W4"/>
<dbReference type="PANTHER" id="PTHR43790">
    <property type="entry name" value="CARBOHYDRATE TRANSPORT ATP-BINDING PROTEIN MG119-RELATED"/>
    <property type="match status" value="1"/>
</dbReference>
<feature type="domain" description="ABC transporter" evidence="11">
    <location>
        <begin position="5"/>
        <end position="243"/>
    </location>
</feature>
<keyword evidence="9" id="KW-1278">Translocase</keyword>
<dbReference type="EMBL" id="CP000267">
    <property type="protein sequence ID" value="ABD68189.1"/>
    <property type="molecule type" value="Genomic_DNA"/>
</dbReference>
<dbReference type="STRING" id="338969.Rfer_0437"/>
<dbReference type="HOGENOM" id="CLU_000604_92_3_4"/>
<accession>Q221W4</accession>
<dbReference type="KEGG" id="rfr:Rfer_0437"/>
<keyword evidence="4" id="KW-0997">Cell inner membrane</keyword>
<dbReference type="SMART" id="SM00382">
    <property type="entry name" value="AAA"/>
    <property type="match status" value="2"/>
</dbReference>
<evidence type="ECO:0000256" key="4">
    <source>
        <dbReference type="ARBA" id="ARBA00022519"/>
    </source>
</evidence>
<evidence type="ECO:0000256" key="3">
    <source>
        <dbReference type="ARBA" id="ARBA00022475"/>
    </source>
</evidence>
<dbReference type="Proteomes" id="UP000008332">
    <property type="component" value="Chromosome"/>
</dbReference>
<evidence type="ECO:0000313" key="13">
    <source>
        <dbReference type="Proteomes" id="UP000008332"/>
    </source>
</evidence>
<dbReference type="InterPro" id="IPR027417">
    <property type="entry name" value="P-loop_NTPase"/>
</dbReference>
<proteinExistence type="predicted"/>
<dbReference type="InterPro" id="IPR003593">
    <property type="entry name" value="AAA+_ATPase"/>
</dbReference>
<comment type="subcellular location">
    <subcellularLocation>
        <location evidence="1">Cell membrane</location>
        <topology evidence="1">Peripheral membrane protein</topology>
    </subcellularLocation>
</comment>
<keyword evidence="6" id="KW-0677">Repeat</keyword>
<dbReference type="GO" id="GO:0005524">
    <property type="term" value="F:ATP binding"/>
    <property type="evidence" value="ECO:0007669"/>
    <property type="project" value="UniProtKB-KW"/>
</dbReference>
<dbReference type="Gene3D" id="3.40.50.300">
    <property type="entry name" value="P-loop containing nucleotide triphosphate hydrolases"/>
    <property type="match status" value="2"/>
</dbReference>
<keyword evidence="10" id="KW-0472">Membrane</keyword>
<keyword evidence="5" id="KW-0762">Sugar transport</keyword>
<keyword evidence="2" id="KW-0813">Transport</keyword>
<dbReference type="PROSITE" id="PS00211">
    <property type="entry name" value="ABC_TRANSPORTER_1"/>
    <property type="match status" value="1"/>
</dbReference>
<keyword evidence="7" id="KW-0547">Nucleotide-binding</keyword>
<dbReference type="RefSeq" id="WP_011462762.1">
    <property type="nucleotide sequence ID" value="NC_007908.1"/>
</dbReference>
<evidence type="ECO:0000256" key="7">
    <source>
        <dbReference type="ARBA" id="ARBA00022741"/>
    </source>
</evidence>
<dbReference type="PROSITE" id="PS50893">
    <property type="entry name" value="ABC_TRANSPORTER_2"/>
    <property type="match status" value="2"/>
</dbReference>
<gene>
    <name evidence="12" type="ordered locus">Rfer_0437</name>
</gene>
<dbReference type="CDD" id="cd03216">
    <property type="entry name" value="ABC_Carb_Monos_I"/>
    <property type="match status" value="1"/>
</dbReference>
<keyword evidence="13" id="KW-1185">Reference proteome</keyword>
<keyword evidence="8" id="KW-0067">ATP-binding</keyword>
<evidence type="ECO:0000259" key="11">
    <source>
        <dbReference type="PROSITE" id="PS50893"/>
    </source>
</evidence>
<evidence type="ECO:0000256" key="10">
    <source>
        <dbReference type="ARBA" id="ARBA00023136"/>
    </source>
</evidence>
<dbReference type="InterPro" id="IPR017871">
    <property type="entry name" value="ABC_transporter-like_CS"/>
</dbReference>
<dbReference type="FunFam" id="3.40.50.300:FF:000127">
    <property type="entry name" value="Ribose import ATP-binding protein RbsA"/>
    <property type="match status" value="1"/>
</dbReference>
<dbReference type="InterPro" id="IPR003439">
    <property type="entry name" value="ABC_transporter-like_ATP-bd"/>
</dbReference>
<name>Q221W4_ALBFT</name>
<dbReference type="SUPFAM" id="SSF52540">
    <property type="entry name" value="P-loop containing nucleoside triphosphate hydrolases"/>
    <property type="match status" value="2"/>
</dbReference>
<dbReference type="CDD" id="cd03215">
    <property type="entry name" value="ABC_Carb_Monos_II"/>
    <property type="match status" value="1"/>
</dbReference>